<name>A0AAD3P2K5_NEPGR</name>
<organism evidence="1 2">
    <name type="scientific">Nepenthes gracilis</name>
    <name type="common">Slender pitcher plant</name>
    <dbReference type="NCBI Taxonomy" id="150966"/>
    <lineage>
        <taxon>Eukaryota</taxon>
        <taxon>Viridiplantae</taxon>
        <taxon>Streptophyta</taxon>
        <taxon>Embryophyta</taxon>
        <taxon>Tracheophyta</taxon>
        <taxon>Spermatophyta</taxon>
        <taxon>Magnoliopsida</taxon>
        <taxon>eudicotyledons</taxon>
        <taxon>Gunneridae</taxon>
        <taxon>Pentapetalae</taxon>
        <taxon>Caryophyllales</taxon>
        <taxon>Nepenthaceae</taxon>
        <taxon>Nepenthes</taxon>
    </lineage>
</organism>
<protein>
    <submittedName>
        <fullName evidence="1">Uncharacterized protein</fullName>
    </submittedName>
</protein>
<evidence type="ECO:0000313" key="2">
    <source>
        <dbReference type="Proteomes" id="UP001279734"/>
    </source>
</evidence>
<gene>
    <name evidence="1" type="ORF">Nepgr_000113</name>
</gene>
<keyword evidence="2" id="KW-1185">Reference proteome</keyword>
<sequence length="121" mass="13804">MCRIEQLLSISLAWRRHMVLQLPFMVLPKQMSSADDLTANFNVTRKFDVDPGFQYHVRFDYRDIVRNVSTQLNYDVYINSRIASRDLVLSTLTTTALAAAVLSMLSQRQSSAIISLLVLAH</sequence>
<reference evidence="1" key="1">
    <citation type="submission" date="2023-05" db="EMBL/GenBank/DDBJ databases">
        <title>Nepenthes gracilis genome sequencing.</title>
        <authorList>
            <person name="Fukushima K."/>
        </authorList>
    </citation>
    <scope>NUCLEOTIDE SEQUENCE</scope>
    <source>
        <strain evidence="1">SING2019-196</strain>
    </source>
</reference>
<evidence type="ECO:0000313" key="1">
    <source>
        <dbReference type="EMBL" id="GMG98273.1"/>
    </source>
</evidence>
<comment type="caution">
    <text evidence="1">The sequence shown here is derived from an EMBL/GenBank/DDBJ whole genome shotgun (WGS) entry which is preliminary data.</text>
</comment>
<dbReference type="EMBL" id="BSYO01000001">
    <property type="protein sequence ID" value="GMG98273.1"/>
    <property type="molecule type" value="Genomic_DNA"/>
</dbReference>
<proteinExistence type="predicted"/>
<accession>A0AAD3P2K5</accession>
<dbReference type="AlphaFoldDB" id="A0AAD3P2K5"/>
<dbReference type="Proteomes" id="UP001279734">
    <property type="component" value="Unassembled WGS sequence"/>
</dbReference>